<comment type="caution">
    <text evidence="1">The sequence shown here is derived from an EMBL/GenBank/DDBJ whole genome shotgun (WGS) entry which is preliminary data.</text>
</comment>
<protein>
    <submittedName>
        <fullName evidence="1">Uncharacterized protein</fullName>
    </submittedName>
</protein>
<accession>A0ACC0BLZ5</accession>
<sequence length="133" mass="14717">MIVVFISLSVAVSSPLLLCFFLLSAFLAVGIRLELFFYLSSLRLPPLLSSTHQPSVTPTLPSASIDRLVLRSFASCVRESDMRVALVTPVTVEARIRGFQSYHHLPICSTRDRPFTVSVGEDGIYICNRVGCR</sequence>
<name>A0ACC0BLZ5_CATRO</name>
<dbReference type="EMBL" id="CM044703">
    <property type="protein sequence ID" value="KAI5673635.1"/>
    <property type="molecule type" value="Genomic_DNA"/>
</dbReference>
<proteinExistence type="predicted"/>
<evidence type="ECO:0000313" key="2">
    <source>
        <dbReference type="Proteomes" id="UP001060085"/>
    </source>
</evidence>
<evidence type="ECO:0000313" key="1">
    <source>
        <dbReference type="EMBL" id="KAI5673635.1"/>
    </source>
</evidence>
<organism evidence="1 2">
    <name type="scientific">Catharanthus roseus</name>
    <name type="common">Madagascar periwinkle</name>
    <name type="synonym">Vinca rosea</name>
    <dbReference type="NCBI Taxonomy" id="4058"/>
    <lineage>
        <taxon>Eukaryota</taxon>
        <taxon>Viridiplantae</taxon>
        <taxon>Streptophyta</taxon>
        <taxon>Embryophyta</taxon>
        <taxon>Tracheophyta</taxon>
        <taxon>Spermatophyta</taxon>
        <taxon>Magnoliopsida</taxon>
        <taxon>eudicotyledons</taxon>
        <taxon>Gunneridae</taxon>
        <taxon>Pentapetalae</taxon>
        <taxon>asterids</taxon>
        <taxon>lamiids</taxon>
        <taxon>Gentianales</taxon>
        <taxon>Apocynaceae</taxon>
        <taxon>Rauvolfioideae</taxon>
        <taxon>Vinceae</taxon>
        <taxon>Catharanthinae</taxon>
        <taxon>Catharanthus</taxon>
    </lineage>
</organism>
<reference evidence="2" key="1">
    <citation type="journal article" date="2023" name="Nat. Plants">
        <title>Single-cell RNA sequencing provides a high-resolution roadmap for understanding the multicellular compartmentation of specialized metabolism.</title>
        <authorList>
            <person name="Sun S."/>
            <person name="Shen X."/>
            <person name="Li Y."/>
            <person name="Li Y."/>
            <person name="Wang S."/>
            <person name="Li R."/>
            <person name="Zhang H."/>
            <person name="Shen G."/>
            <person name="Guo B."/>
            <person name="Wei J."/>
            <person name="Xu J."/>
            <person name="St-Pierre B."/>
            <person name="Chen S."/>
            <person name="Sun C."/>
        </authorList>
    </citation>
    <scope>NUCLEOTIDE SEQUENCE [LARGE SCALE GENOMIC DNA]</scope>
</reference>
<keyword evidence="2" id="KW-1185">Reference proteome</keyword>
<dbReference type="Proteomes" id="UP001060085">
    <property type="component" value="Linkage Group LG03"/>
</dbReference>
<gene>
    <name evidence="1" type="ORF">M9H77_13999</name>
</gene>